<feature type="compositionally biased region" description="Low complexity" evidence="2">
    <location>
        <begin position="272"/>
        <end position="288"/>
    </location>
</feature>
<feature type="region of interest" description="Disordered" evidence="2">
    <location>
        <begin position="371"/>
        <end position="392"/>
    </location>
</feature>
<keyword evidence="5" id="KW-1185">Reference proteome</keyword>
<feature type="compositionally biased region" description="Polar residues" evidence="2">
    <location>
        <begin position="380"/>
        <end position="390"/>
    </location>
</feature>
<name>A0AB34K8I7_PRYPA</name>
<feature type="coiled-coil region" evidence="1">
    <location>
        <begin position="638"/>
        <end position="715"/>
    </location>
</feature>
<sequence>MKLGIRSALSKRPHVGSSQLKYQYDVIIHSLQILLPKPPAGAISVLWTRGSKTAITTGRKAGGADVSFEEQLTLICTLFREASSGPPQFSEKLCTFALIEQGTRGTRTLAKCKVDISPFAEVTPGSPKHLELTLLKGQQQVARLKLSIGSRWLKDYKSDPDGVSMSSASDVSDVIDTASDDINPADWADDAEGDAAGLDAVPSQQRVLQRAIAGRGSAARLLRPMFHAETSAATRLAVGSSPLSAPSGSGEPAARLVRRTDSYGRADKRWGAATESSPSAQASPPCADGAQASAAASLAPADAARSVESAASSAYSASSPVLHSCAENETLPNELVLDGEGRDSRCTSEVFSSGSLDPRLSTSLRSFPPISPHQFELHRSTSYTSQTTATEASDRARLEAERRDLEAQIAAAATLHKNTLARMEQERSEWEAEKASLRSELEQLRQDVIRLEVEVGRQTHAARVATTSLNDARAEAQKLKEEKEALVHHIKEVATGGGGDSGDKLASAQDLQGKLDRSEAHRQEVARKLGKARKNQQNLLTQYEAEIAHLAEKVEMLEDEVGDVMQEKLDLQSELQADRERLSAAQRELERQARRAHIQPAGVQDLRDQLEIANDVRATLCADIAKLTEELVMAKLIAAQEQSEREVIEHKLLRAEEKGRNIALRMTKMEVQLVEYQDQNAENDELKANAFMEAMRLQEKKIQELEEELKEARASKGWRWK</sequence>
<dbReference type="Pfam" id="PF10358">
    <property type="entry name" value="NT-C2"/>
    <property type="match status" value="1"/>
</dbReference>
<evidence type="ECO:0000313" key="4">
    <source>
        <dbReference type="EMBL" id="KAL1529171.1"/>
    </source>
</evidence>
<gene>
    <name evidence="4" type="ORF">AB1Y20_000130</name>
</gene>
<evidence type="ECO:0000256" key="2">
    <source>
        <dbReference type="SAM" id="MobiDB-lite"/>
    </source>
</evidence>
<accession>A0AB34K8I7</accession>
<dbReference type="EMBL" id="JBGBPQ010000001">
    <property type="protein sequence ID" value="KAL1529171.1"/>
    <property type="molecule type" value="Genomic_DNA"/>
</dbReference>
<comment type="caution">
    <text evidence="4">The sequence shown here is derived from an EMBL/GenBank/DDBJ whole genome shotgun (WGS) entry which is preliminary data.</text>
</comment>
<dbReference type="AlphaFoldDB" id="A0AB34K8I7"/>
<evidence type="ECO:0000259" key="3">
    <source>
        <dbReference type="PROSITE" id="PS51840"/>
    </source>
</evidence>
<dbReference type="PROSITE" id="PS51840">
    <property type="entry name" value="C2_NT"/>
    <property type="match status" value="1"/>
</dbReference>
<feature type="domain" description="C2 NT-type" evidence="3">
    <location>
        <begin position="12"/>
        <end position="152"/>
    </location>
</feature>
<feature type="region of interest" description="Disordered" evidence="2">
    <location>
        <begin position="493"/>
        <end position="519"/>
    </location>
</feature>
<feature type="region of interest" description="Disordered" evidence="2">
    <location>
        <begin position="237"/>
        <end position="288"/>
    </location>
</feature>
<feature type="compositionally biased region" description="Basic and acidic residues" evidence="2">
    <location>
        <begin position="258"/>
        <end position="270"/>
    </location>
</feature>
<dbReference type="Proteomes" id="UP001515480">
    <property type="component" value="Unassembled WGS sequence"/>
</dbReference>
<keyword evidence="1" id="KW-0175">Coiled coil</keyword>
<evidence type="ECO:0000256" key="1">
    <source>
        <dbReference type="SAM" id="Coils"/>
    </source>
</evidence>
<reference evidence="4 5" key="1">
    <citation type="journal article" date="2024" name="Science">
        <title>Giant polyketide synthase enzymes in the biosynthesis of giant marine polyether toxins.</title>
        <authorList>
            <person name="Fallon T.R."/>
            <person name="Shende V.V."/>
            <person name="Wierzbicki I.H."/>
            <person name="Pendleton A.L."/>
            <person name="Watervoot N.F."/>
            <person name="Auber R.P."/>
            <person name="Gonzalez D.J."/>
            <person name="Wisecaver J.H."/>
            <person name="Moore B.S."/>
        </authorList>
    </citation>
    <scope>NUCLEOTIDE SEQUENCE [LARGE SCALE GENOMIC DNA]</scope>
    <source>
        <strain evidence="4 5">12B1</strain>
    </source>
</reference>
<organism evidence="4 5">
    <name type="scientific">Prymnesium parvum</name>
    <name type="common">Toxic golden alga</name>
    <dbReference type="NCBI Taxonomy" id="97485"/>
    <lineage>
        <taxon>Eukaryota</taxon>
        <taxon>Haptista</taxon>
        <taxon>Haptophyta</taxon>
        <taxon>Prymnesiophyceae</taxon>
        <taxon>Prymnesiales</taxon>
        <taxon>Prymnesiaceae</taxon>
        <taxon>Prymnesium</taxon>
    </lineage>
</organism>
<evidence type="ECO:0000313" key="5">
    <source>
        <dbReference type="Proteomes" id="UP001515480"/>
    </source>
</evidence>
<dbReference type="SUPFAM" id="SSF90257">
    <property type="entry name" value="Myosin rod fragments"/>
    <property type="match status" value="1"/>
</dbReference>
<dbReference type="InterPro" id="IPR019448">
    <property type="entry name" value="NT-C2"/>
</dbReference>
<protein>
    <recommendedName>
        <fullName evidence="3">C2 NT-type domain-containing protein</fullName>
    </recommendedName>
</protein>
<proteinExistence type="predicted"/>
<feature type="compositionally biased region" description="Low complexity" evidence="2">
    <location>
        <begin position="239"/>
        <end position="254"/>
    </location>
</feature>